<evidence type="ECO:0000256" key="2">
    <source>
        <dbReference type="ARBA" id="ARBA00022741"/>
    </source>
</evidence>
<dbReference type="InterPro" id="IPR000719">
    <property type="entry name" value="Prot_kinase_dom"/>
</dbReference>
<dbReference type="SUPFAM" id="SSF52172">
    <property type="entry name" value="CheY-like"/>
    <property type="match status" value="1"/>
</dbReference>
<name>A0A518GJI8_9PLAN</name>
<reference evidence="7 8" key="1">
    <citation type="submission" date="2019-02" db="EMBL/GenBank/DDBJ databases">
        <title>Deep-cultivation of Planctomycetes and their phenomic and genomic characterization uncovers novel biology.</title>
        <authorList>
            <person name="Wiegand S."/>
            <person name="Jogler M."/>
            <person name="Boedeker C."/>
            <person name="Pinto D."/>
            <person name="Vollmers J."/>
            <person name="Rivas-Marin E."/>
            <person name="Kohn T."/>
            <person name="Peeters S.H."/>
            <person name="Heuer A."/>
            <person name="Rast P."/>
            <person name="Oberbeckmann S."/>
            <person name="Bunk B."/>
            <person name="Jeske O."/>
            <person name="Meyerdierks A."/>
            <person name="Storesund J.E."/>
            <person name="Kallscheuer N."/>
            <person name="Luecker S."/>
            <person name="Lage O.M."/>
            <person name="Pohl T."/>
            <person name="Merkel B.J."/>
            <person name="Hornburger P."/>
            <person name="Mueller R.-W."/>
            <person name="Bruemmer F."/>
            <person name="Labrenz M."/>
            <person name="Spormann A.M."/>
            <person name="Op den Camp H."/>
            <person name="Overmann J."/>
            <person name="Amann R."/>
            <person name="Jetten M.S.M."/>
            <person name="Mascher T."/>
            <person name="Medema M.H."/>
            <person name="Devos D.P."/>
            <person name="Kaster A.-K."/>
            <person name="Ovreas L."/>
            <person name="Rohde M."/>
            <person name="Galperin M.Y."/>
            <person name="Jogler C."/>
        </authorList>
    </citation>
    <scope>NUCLEOTIDE SEQUENCE [LARGE SCALE GENOMIC DNA]</scope>
    <source>
        <strain evidence="7 8">Spb1</strain>
    </source>
</reference>
<evidence type="ECO:0000256" key="1">
    <source>
        <dbReference type="ARBA" id="ARBA00022679"/>
    </source>
</evidence>
<keyword evidence="8" id="KW-1185">Reference proteome</keyword>
<evidence type="ECO:0000256" key="3">
    <source>
        <dbReference type="ARBA" id="ARBA00022777"/>
    </source>
</evidence>
<proteinExistence type="predicted"/>
<keyword evidence="3 7" id="KW-0418">Kinase</keyword>
<dbReference type="GO" id="GO:0005524">
    <property type="term" value="F:ATP binding"/>
    <property type="evidence" value="ECO:0007669"/>
    <property type="project" value="UniProtKB-KW"/>
</dbReference>
<dbReference type="CDD" id="cd14014">
    <property type="entry name" value="STKc_PknB_like"/>
    <property type="match status" value="1"/>
</dbReference>
<feature type="compositionally biased region" description="Low complexity" evidence="5">
    <location>
        <begin position="360"/>
        <end position="371"/>
    </location>
</feature>
<evidence type="ECO:0000256" key="4">
    <source>
        <dbReference type="ARBA" id="ARBA00022840"/>
    </source>
</evidence>
<dbReference type="PROSITE" id="PS50011">
    <property type="entry name" value="PROTEIN_KINASE_DOM"/>
    <property type="match status" value="1"/>
</dbReference>
<dbReference type="SMART" id="SM00220">
    <property type="entry name" value="S_TKc"/>
    <property type="match status" value="1"/>
</dbReference>
<feature type="compositionally biased region" description="Low complexity" evidence="5">
    <location>
        <begin position="336"/>
        <end position="349"/>
    </location>
</feature>
<dbReference type="PANTHER" id="PTHR43289:SF34">
    <property type="entry name" value="SERINE_THREONINE-PROTEIN KINASE YBDM-RELATED"/>
    <property type="match status" value="1"/>
</dbReference>
<dbReference type="SUPFAM" id="SSF56112">
    <property type="entry name" value="Protein kinase-like (PK-like)"/>
    <property type="match status" value="1"/>
</dbReference>
<organism evidence="7 8">
    <name type="scientific">Planctopirus ephydatiae</name>
    <dbReference type="NCBI Taxonomy" id="2528019"/>
    <lineage>
        <taxon>Bacteria</taxon>
        <taxon>Pseudomonadati</taxon>
        <taxon>Planctomycetota</taxon>
        <taxon>Planctomycetia</taxon>
        <taxon>Planctomycetales</taxon>
        <taxon>Planctomycetaceae</taxon>
        <taxon>Planctopirus</taxon>
    </lineage>
</organism>
<evidence type="ECO:0000256" key="5">
    <source>
        <dbReference type="SAM" id="MobiDB-lite"/>
    </source>
</evidence>
<feature type="region of interest" description="Disordered" evidence="5">
    <location>
        <begin position="336"/>
        <end position="371"/>
    </location>
</feature>
<dbReference type="GO" id="GO:0004674">
    <property type="term" value="F:protein serine/threonine kinase activity"/>
    <property type="evidence" value="ECO:0007669"/>
    <property type="project" value="UniProtKB-EC"/>
</dbReference>
<keyword evidence="1 7" id="KW-0808">Transferase</keyword>
<protein>
    <submittedName>
        <fullName evidence="7">Serine/threonine-protein kinase PknB</fullName>
        <ecNumber evidence="7">2.7.11.1</ecNumber>
    </submittedName>
</protein>
<feature type="domain" description="Protein kinase" evidence="6">
    <location>
        <begin position="73"/>
        <end position="335"/>
    </location>
</feature>
<dbReference type="EMBL" id="CP036299">
    <property type="protein sequence ID" value="QDV28730.1"/>
    <property type="molecule type" value="Genomic_DNA"/>
</dbReference>
<evidence type="ECO:0000313" key="7">
    <source>
        <dbReference type="EMBL" id="QDV28730.1"/>
    </source>
</evidence>
<dbReference type="KEGG" id="peh:Spb1_05950"/>
<keyword evidence="2" id="KW-0547">Nucleotide-binding</keyword>
<dbReference type="PANTHER" id="PTHR43289">
    <property type="entry name" value="MITOGEN-ACTIVATED PROTEIN KINASE KINASE KINASE 20-RELATED"/>
    <property type="match status" value="1"/>
</dbReference>
<keyword evidence="4" id="KW-0067">ATP-binding</keyword>
<dbReference type="InterPro" id="IPR011009">
    <property type="entry name" value="Kinase-like_dom_sf"/>
</dbReference>
<dbReference type="Proteomes" id="UP000315349">
    <property type="component" value="Chromosome"/>
</dbReference>
<gene>
    <name evidence="7" type="primary">pknB_4</name>
    <name evidence="7" type="ORF">Spb1_05950</name>
</gene>
<dbReference type="InterPro" id="IPR011006">
    <property type="entry name" value="CheY-like_superfamily"/>
</dbReference>
<dbReference type="Pfam" id="PF00069">
    <property type="entry name" value="Pkinase"/>
    <property type="match status" value="1"/>
</dbReference>
<evidence type="ECO:0000259" key="6">
    <source>
        <dbReference type="PROSITE" id="PS50011"/>
    </source>
</evidence>
<dbReference type="Gene3D" id="1.10.510.10">
    <property type="entry name" value="Transferase(Phosphotransferase) domain 1"/>
    <property type="match status" value="1"/>
</dbReference>
<accession>A0A518GJI8</accession>
<sequence>MTFSSLASFEDYLVQQQLVSPRALAEAARHIRGTDSSAIKELIRELERRMELTGYQSGILLKHETEGLRVGNYKLLYRNASGSFARVFRGCSVLTGEMIGLKVLRQRFASDPRAVNLFKREGELGRRLKHKNIVPIYEVGSDGGQHYLTMEFVEGGNLKDILKIRGKFTPEEAVKYIIDLVEGLEYALSMGFTHRDLKLSNALLSAQRVAKLVDFGLAGGEASGVADEADRAVEYGTLEKFTGAPDGDPRSDLFFLGVMLYEMVSGQPPYPPTKDINERRQISRYRNIRPISSVCPGLSRPLVDIIDQLLRSNPHERYQSPTELLRDLRKLQASFSSTATSSDSSGSTSGPMPAIKSSEGEPSSSASTANDTSTILCIEGRATQQDRLREYLSKHGYRVLMLSDTDRALQRLESMAVSGILVTCEALADDVVGRYGQLKKYADRTETPLVLALSAKRADLLPQLPTSEYSQIMPQPVTLRDLRDRLETMKAS</sequence>
<dbReference type="AlphaFoldDB" id="A0A518GJI8"/>
<dbReference type="EC" id="2.7.11.1" evidence="7"/>
<evidence type="ECO:0000313" key="8">
    <source>
        <dbReference type="Proteomes" id="UP000315349"/>
    </source>
</evidence>